<dbReference type="AlphaFoldDB" id="A0A6N4W822"/>
<dbReference type="RefSeq" id="WP_163804540.1">
    <property type="nucleotide sequence ID" value="NZ_AP022620.1"/>
</dbReference>
<dbReference type="Gene3D" id="1.20.120.1630">
    <property type="match status" value="1"/>
</dbReference>
<evidence type="ECO:0000313" key="7">
    <source>
        <dbReference type="Proteomes" id="UP000467249"/>
    </source>
</evidence>
<dbReference type="PANTHER" id="PTHR43847">
    <property type="entry name" value="BLL3993 PROTEIN"/>
    <property type="match status" value="1"/>
</dbReference>
<dbReference type="Proteomes" id="UP000467249">
    <property type="component" value="Chromosome"/>
</dbReference>
<sequence>MSNALRVTLSSLVSLAVFVALLFWPAGTVDYWQGWTFLAVFAVASLVPILFLNRIDPAVVERRMHGGPTAEPRLVQKVVVIGIIGCFAGILVLSGLDRRFGWSQVPAWLAVLGAVMVAVGLGIAMLVVYQNRYAAANIVVEDQQKLVTTGLYGMVRHPMYSGSVIMIIGMPLALGSYWALIPAIVSLLLLVIRTVDEETMLRQELPGYCDYMAGVRYRLIPLIW</sequence>
<dbReference type="InterPro" id="IPR007318">
    <property type="entry name" value="Phopholipid_MeTrfase"/>
</dbReference>
<dbReference type="PANTHER" id="PTHR43847:SF1">
    <property type="entry name" value="BLL3993 PROTEIN"/>
    <property type="match status" value="1"/>
</dbReference>
<proteinExistence type="predicted"/>
<feature type="transmembrane region" description="Helical" evidence="5">
    <location>
        <begin position="74"/>
        <end position="96"/>
    </location>
</feature>
<dbReference type="GO" id="GO:0012505">
    <property type="term" value="C:endomembrane system"/>
    <property type="evidence" value="ECO:0007669"/>
    <property type="project" value="UniProtKB-SubCell"/>
</dbReference>
<keyword evidence="3 5" id="KW-1133">Transmembrane helix</keyword>
<feature type="transmembrane region" description="Helical" evidence="5">
    <location>
        <begin position="108"/>
        <end position="129"/>
    </location>
</feature>
<evidence type="ECO:0000256" key="2">
    <source>
        <dbReference type="ARBA" id="ARBA00022692"/>
    </source>
</evidence>
<feature type="transmembrane region" description="Helical" evidence="5">
    <location>
        <begin position="7"/>
        <end position="26"/>
    </location>
</feature>
<reference evidence="6 7" key="1">
    <citation type="journal article" date="2019" name="Emerg. Microbes Infect.">
        <title>Comprehensive subspecies identification of 175 nontuberculous mycobacteria species based on 7547 genomic profiles.</title>
        <authorList>
            <person name="Matsumoto Y."/>
            <person name="Kinjo T."/>
            <person name="Motooka D."/>
            <person name="Nabeya D."/>
            <person name="Jung N."/>
            <person name="Uechi K."/>
            <person name="Horii T."/>
            <person name="Iida T."/>
            <person name="Fujita J."/>
            <person name="Nakamura S."/>
        </authorList>
    </citation>
    <scope>NUCLEOTIDE SEQUENCE [LARGE SCALE GENOMIC DNA]</scope>
    <source>
        <strain evidence="6 7">JCM 30275</strain>
    </source>
</reference>
<dbReference type="InterPro" id="IPR052527">
    <property type="entry name" value="Metal_cation-efflux_comp"/>
</dbReference>
<evidence type="ECO:0000256" key="3">
    <source>
        <dbReference type="ARBA" id="ARBA00022989"/>
    </source>
</evidence>
<evidence type="ECO:0000256" key="1">
    <source>
        <dbReference type="ARBA" id="ARBA00004127"/>
    </source>
</evidence>
<evidence type="ECO:0000256" key="5">
    <source>
        <dbReference type="SAM" id="Phobius"/>
    </source>
</evidence>
<keyword evidence="2 5" id="KW-0812">Transmembrane</keyword>
<dbReference type="KEGG" id="many:MANY_25260"/>
<feature type="transmembrane region" description="Helical" evidence="5">
    <location>
        <begin position="164"/>
        <end position="192"/>
    </location>
</feature>
<name>A0A6N4W822_9MYCO</name>
<keyword evidence="4 5" id="KW-0472">Membrane</keyword>
<comment type="subcellular location">
    <subcellularLocation>
        <location evidence="1">Endomembrane system</location>
        <topology evidence="1">Multi-pass membrane protein</topology>
    </subcellularLocation>
</comment>
<feature type="transmembrane region" description="Helical" evidence="5">
    <location>
        <begin position="32"/>
        <end position="53"/>
    </location>
</feature>
<gene>
    <name evidence="6" type="ORF">MANY_25260</name>
</gene>
<dbReference type="EMBL" id="AP022620">
    <property type="protein sequence ID" value="BBZ77189.1"/>
    <property type="molecule type" value="Genomic_DNA"/>
</dbReference>
<protein>
    <recommendedName>
        <fullName evidence="8">Isoprenylcysteine carboxyl methyltransferase</fullName>
    </recommendedName>
</protein>
<organism evidence="6 7">
    <name type="scientific">Mycolicibacterium anyangense</name>
    <dbReference type="NCBI Taxonomy" id="1431246"/>
    <lineage>
        <taxon>Bacteria</taxon>
        <taxon>Bacillati</taxon>
        <taxon>Actinomycetota</taxon>
        <taxon>Actinomycetes</taxon>
        <taxon>Mycobacteriales</taxon>
        <taxon>Mycobacteriaceae</taxon>
        <taxon>Mycolicibacterium</taxon>
    </lineage>
</organism>
<evidence type="ECO:0000313" key="6">
    <source>
        <dbReference type="EMBL" id="BBZ77189.1"/>
    </source>
</evidence>
<dbReference type="Pfam" id="PF04191">
    <property type="entry name" value="PEMT"/>
    <property type="match status" value="1"/>
</dbReference>
<accession>A0A6N4W822</accession>
<evidence type="ECO:0008006" key="8">
    <source>
        <dbReference type="Google" id="ProtNLM"/>
    </source>
</evidence>
<evidence type="ECO:0000256" key="4">
    <source>
        <dbReference type="ARBA" id="ARBA00023136"/>
    </source>
</evidence>
<keyword evidence="7" id="KW-1185">Reference proteome</keyword>